<organism evidence="1 2">
    <name type="scientific">Paramuricea clavata</name>
    <name type="common">Red gorgonian</name>
    <name type="synonym">Violescent sea-whip</name>
    <dbReference type="NCBI Taxonomy" id="317549"/>
    <lineage>
        <taxon>Eukaryota</taxon>
        <taxon>Metazoa</taxon>
        <taxon>Cnidaria</taxon>
        <taxon>Anthozoa</taxon>
        <taxon>Octocorallia</taxon>
        <taxon>Malacalcyonacea</taxon>
        <taxon>Plexauridae</taxon>
        <taxon>Paramuricea</taxon>
    </lineage>
</organism>
<name>A0A7D9DQN0_PARCT</name>
<gene>
    <name evidence="1" type="ORF">PACLA_8A057929</name>
</gene>
<dbReference type="PROSITE" id="PS50966">
    <property type="entry name" value="ZF_SWIM"/>
    <property type="match status" value="1"/>
</dbReference>
<dbReference type="Gene3D" id="3.30.40.10">
    <property type="entry name" value="Zinc/RING finger domain, C3HC4 (zinc finger)"/>
    <property type="match status" value="1"/>
</dbReference>
<proteinExistence type="predicted"/>
<dbReference type="InterPro" id="IPR013083">
    <property type="entry name" value="Znf_RING/FYVE/PHD"/>
</dbReference>
<evidence type="ECO:0000313" key="2">
    <source>
        <dbReference type="Proteomes" id="UP001152795"/>
    </source>
</evidence>
<dbReference type="InterPro" id="IPR019080">
    <property type="entry name" value="YqaJ_viral_recombinase"/>
</dbReference>
<dbReference type="OrthoDB" id="5980319at2759"/>
<dbReference type="CDD" id="cd22343">
    <property type="entry name" value="PDDEXK_lambda_exonuclease-like"/>
    <property type="match status" value="1"/>
</dbReference>
<dbReference type="EMBL" id="CACRXK020001931">
    <property type="protein sequence ID" value="CAB3991869.1"/>
    <property type="molecule type" value="Genomic_DNA"/>
</dbReference>
<dbReference type="InterPro" id="IPR019786">
    <property type="entry name" value="Zinc_finger_PHD-type_CS"/>
</dbReference>
<dbReference type="SUPFAM" id="SSF57903">
    <property type="entry name" value="FYVE/PHD zinc finger"/>
    <property type="match status" value="1"/>
</dbReference>
<dbReference type="AlphaFoldDB" id="A0A7D9DQN0"/>
<dbReference type="Proteomes" id="UP001152795">
    <property type="component" value="Unassembled WGS sequence"/>
</dbReference>
<sequence>MNVQALQDYLTVRGISVSGYKKAELIARAFSPAEMDLPIIMSCDEQTKVLKNDYAKKLDEFGLPDPKLISEDQKIDNLTTWPPVTLGQIFQYILNKREFDTEYIGKYKDQKAYSYFDSGFVGEILTNKTGPFIILLCNVRASMSINEEKDLWVATQPDGKVLTAWCSCMAGTSGCCNHIIATLYKVEYANSQGFCSPACTSIPCGWNKSTKTIIEPKKIADIVVRKKLRSKQATRSNREEVRMAELNKFDPREKLQQNMTNERLTLLLNGIQKSNPTAVLFKSIEGMSIDSVTCHNLTVINIANEVSIGCQDKDEKMTTLLKKLCFSEKECAAVERCTRNQSNSKEWIEHRKGRLTASKHHEYYTKINTIMKTRTPVKPKTTPLVSSLLCQDKKLDKVAAVQWGKCREEEALKEFYALEATKHIDFKLEKSGLYLDKNRAYIGASPDGILYCKCHGKAVIEIKCPFSIKDSKIADGYGKCDFLTLEDDSIVLKTSHKYYTQINSQIALSNSTCGYFVVWTSQDILVQNIEFNKNHWEAVSTNLEIFFKSYVAERILRLNSIEFCGSCEKVLFEENEIAENELDLRSICCDQCNCWYHLKCQGLDDVVDGEWLCLLCLTNISVN</sequence>
<dbReference type="Pfam" id="PF09588">
    <property type="entry name" value="YqaJ"/>
    <property type="match status" value="1"/>
</dbReference>
<dbReference type="PROSITE" id="PS01359">
    <property type="entry name" value="ZF_PHD_1"/>
    <property type="match status" value="1"/>
</dbReference>
<keyword evidence="2" id="KW-1185">Reference proteome</keyword>
<comment type="caution">
    <text evidence="1">The sequence shown here is derived from an EMBL/GenBank/DDBJ whole genome shotgun (WGS) entry which is preliminary data.</text>
</comment>
<dbReference type="GO" id="GO:0006281">
    <property type="term" value="P:DNA repair"/>
    <property type="evidence" value="ECO:0007669"/>
    <property type="project" value="UniProtKB-ARBA"/>
</dbReference>
<dbReference type="PANTHER" id="PTHR47526">
    <property type="entry name" value="ATP-DEPENDENT DNA HELICASE"/>
    <property type="match status" value="1"/>
</dbReference>
<dbReference type="InterPro" id="IPR001965">
    <property type="entry name" value="Znf_PHD"/>
</dbReference>
<dbReference type="InterPro" id="IPR011335">
    <property type="entry name" value="Restrct_endonuc-II-like"/>
</dbReference>
<dbReference type="InterPro" id="IPR019787">
    <property type="entry name" value="Znf_PHD-finger"/>
</dbReference>
<protein>
    <submittedName>
        <fullName evidence="1">Uncharacterized protein LOC111323691</fullName>
    </submittedName>
</protein>
<dbReference type="GO" id="GO:0008270">
    <property type="term" value="F:zinc ion binding"/>
    <property type="evidence" value="ECO:0007669"/>
    <property type="project" value="InterPro"/>
</dbReference>
<evidence type="ECO:0000313" key="1">
    <source>
        <dbReference type="EMBL" id="CAB3991869.1"/>
    </source>
</evidence>
<dbReference type="InterPro" id="IPR007527">
    <property type="entry name" value="Znf_SWIM"/>
</dbReference>
<dbReference type="InterPro" id="IPR011011">
    <property type="entry name" value="Znf_FYVE_PHD"/>
</dbReference>
<accession>A0A7D9DQN0</accession>
<reference evidence="1" key="1">
    <citation type="submission" date="2020-04" db="EMBL/GenBank/DDBJ databases">
        <authorList>
            <person name="Alioto T."/>
            <person name="Alioto T."/>
            <person name="Gomez Garrido J."/>
        </authorList>
    </citation>
    <scope>NUCLEOTIDE SEQUENCE</scope>
    <source>
        <strain evidence="1">A484AB</strain>
    </source>
</reference>
<dbReference type="SMART" id="SM00249">
    <property type="entry name" value="PHD"/>
    <property type="match status" value="1"/>
</dbReference>
<dbReference type="PROSITE" id="PS50016">
    <property type="entry name" value="ZF_PHD_2"/>
    <property type="match status" value="1"/>
</dbReference>
<dbReference type="InterPro" id="IPR011604">
    <property type="entry name" value="PDDEXK-like_dom_sf"/>
</dbReference>
<dbReference type="Gene3D" id="3.90.320.10">
    <property type="match status" value="1"/>
</dbReference>
<dbReference type="PANTHER" id="PTHR47526:SF3">
    <property type="entry name" value="PHD-TYPE DOMAIN-CONTAINING PROTEIN"/>
    <property type="match status" value="1"/>
</dbReference>
<dbReference type="SUPFAM" id="SSF52980">
    <property type="entry name" value="Restriction endonuclease-like"/>
    <property type="match status" value="1"/>
</dbReference>